<keyword evidence="5 6" id="KW-0408">Iron</keyword>
<keyword evidence="1" id="KW-0813">Transport</keyword>
<keyword evidence="3 6" id="KW-0479">Metal-binding</keyword>
<proteinExistence type="predicted"/>
<gene>
    <name evidence="9" type="ORF">EEB11_14305</name>
</gene>
<dbReference type="InterPro" id="IPR009056">
    <property type="entry name" value="Cyt_c-like_dom"/>
</dbReference>
<comment type="caution">
    <text evidence="9">The sequence shown here is derived from an EMBL/GenBank/DDBJ whole genome shotgun (WGS) entry which is preliminary data.</text>
</comment>
<protein>
    <submittedName>
        <fullName evidence="9">Cytochrome C</fullName>
    </submittedName>
</protein>
<dbReference type="PRINTS" id="PR00604">
    <property type="entry name" value="CYTCHRMECIAB"/>
</dbReference>
<evidence type="ECO:0000256" key="7">
    <source>
        <dbReference type="SAM" id="SignalP"/>
    </source>
</evidence>
<organism evidence="9 10">
    <name type="scientific">Pseudotabrizicola sediminis</name>
    <dbReference type="NCBI Taxonomy" id="2486418"/>
    <lineage>
        <taxon>Bacteria</taxon>
        <taxon>Pseudomonadati</taxon>
        <taxon>Pseudomonadota</taxon>
        <taxon>Alphaproteobacteria</taxon>
        <taxon>Rhodobacterales</taxon>
        <taxon>Paracoccaceae</taxon>
        <taxon>Pseudotabrizicola</taxon>
    </lineage>
</organism>
<dbReference type="InterPro" id="IPR036909">
    <property type="entry name" value="Cyt_c-like_dom_sf"/>
</dbReference>
<evidence type="ECO:0000313" key="10">
    <source>
        <dbReference type="Proteomes" id="UP000297741"/>
    </source>
</evidence>
<name>A0ABY2KJ67_9RHOB</name>
<evidence type="ECO:0000256" key="2">
    <source>
        <dbReference type="ARBA" id="ARBA00022617"/>
    </source>
</evidence>
<keyword evidence="2 6" id="KW-0349">Heme</keyword>
<dbReference type="PANTHER" id="PTHR11961">
    <property type="entry name" value="CYTOCHROME C"/>
    <property type="match status" value="1"/>
</dbReference>
<feature type="domain" description="Cytochrome c" evidence="8">
    <location>
        <begin position="25"/>
        <end position="129"/>
    </location>
</feature>
<dbReference type="EMBL" id="RPEM01000009">
    <property type="protein sequence ID" value="TGD42441.1"/>
    <property type="molecule type" value="Genomic_DNA"/>
</dbReference>
<evidence type="ECO:0000256" key="6">
    <source>
        <dbReference type="PROSITE-ProRule" id="PRU00433"/>
    </source>
</evidence>
<dbReference type="PROSITE" id="PS51007">
    <property type="entry name" value="CYTC"/>
    <property type="match status" value="2"/>
</dbReference>
<accession>A0ABY2KJ67</accession>
<reference evidence="9 10" key="1">
    <citation type="submission" date="2018-11" db="EMBL/GenBank/DDBJ databases">
        <title>Tabrizicola sp. isolated from sediment of alpine lake.</title>
        <authorList>
            <person name="Liu Z."/>
        </authorList>
    </citation>
    <scope>NUCLEOTIDE SEQUENCE [LARGE SCALE GENOMIC DNA]</scope>
    <source>
        <strain evidence="9 10">DRYC-M-16</strain>
    </source>
</reference>
<evidence type="ECO:0000256" key="1">
    <source>
        <dbReference type="ARBA" id="ARBA00022448"/>
    </source>
</evidence>
<keyword evidence="7" id="KW-0732">Signal</keyword>
<feature type="chain" id="PRO_5046918078" evidence="7">
    <location>
        <begin position="21"/>
        <end position="234"/>
    </location>
</feature>
<dbReference type="Proteomes" id="UP000297741">
    <property type="component" value="Unassembled WGS sequence"/>
</dbReference>
<dbReference type="SUPFAM" id="SSF46626">
    <property type="entry name" value="Cytochrome c"/>
    <property type="match status" value="2"/>
</dbReference>
<evidence type="ECO:0000256" key="3">
    <source>
        <dbReference type="ARBA" id="ARBA00022723"/>
    </source>
</evidence>
<evidence type="ECO:0000256" key="4">
    <source>
        <dbReference type="ARBA" id="ARBA00022982"/>
    </source>
</evidence>
<evidence type="ECO:0000256" key="5">
    <source>
        <dbReference type="ARBA" id="ARBA00023004"/>
    </source>
</evidence>
<feature type="domain" description="Cytochrome c" evidence="8">
    <location>
        <begin position="158"/>
        <end position="234"/>
    </location>
</feature>
<keyword evidence="10" id="KW-1185">Reference proteome</keyword>
<dbReference type="InterPro" id="IPR002327">
    <property type="entry name" value="Cyt_c_1A/1B"/>
</dbReference>
<dbReference type="RefSeq" id="WP_135432385.1">
    <property type="nucleotide sequence ID" value="NZ_RPEM01000009.1"/>
</dbReference>
<feature type="signal peptide" evidence="7">
    <location>
        <begin position="1"/>
        <end position="20"/>
    </location>
</feature>
<sequence length="234" mass="25156">MARHWFLALTLLAAPAAPLAADSIGDPARGATLFDHQCKACHQIGAGATNRVGPTLSNIFGRRAGTVPGFKYSKSIIRMGNDGLTWTLQTLDAYVENPNALVSGTRMNYRGLADATARADLMAFLRNYSDQPANIPESEPTARKTEPGLDPAILAIQGDPDYGAYLSSECATCHRTDGTDAGIPSITQWPAEDFVVAMHAYKSKLRPHPVMQMMASRLSNDEIAALAAYFATLE</sequence>
<dbReference type="Pfam" id="PF00034">
    <property type="entry name" value="Cytochrom_C"/>
    <property type="match status" value="2"/>
</dbReference>
<keyword evidence="4" id="KW-0249">Electron transport</keyword>
<evidence type="ECO:0000259" key="8">
    <source>
        <dbReference type="PROSITE" id="PS51007"/>
    </source>
</evidence>
<evidence type="ECO:0000313" key="9">
    <source>
        <dbReference type="EMBL" id="TGD42441.1"/>
    </source>
</evidence>
<dbReference type="Gene3D" id="1.10.760.10">
    <property type="entry name" value="Cytochrome c-like domain"/>
    <property type="match status" value="2"/>
</dbReference>